<evidence type="ECO:0000313" key="18">
    <source>
        <dbReference type="Proteomes" id="UP000516380"/>
    </source>
</evidence>
<comment type="catalytic activity">
    <reaction evidence="15">
        <text>Cu(+)(in) + ATP + H2O = Cu(+)(out) + ADP + phosphate + H(+)</text>
        <dbReference type="Rhea" id="RHEA:25792"/>
        <dbReference type="ChEBI" id="CHEBI:15377"/>
        <dbReference type="ChEBI" id="CHEBI:15378"/>
        <dbReference type="ChEBI" id="CHEBI:30616"/>
        <dbReference type="ChEBI" id="CHEBI:43474"/>
        <dbReference type="ChEBI" id="CHEBI:49552"/>
        <dbReference type="ChEBI" id="CHEBI:456216"/>
        <dbReference type="EC" id="7.2.2.8"/>
    </reaction>
</comment>
<dbReference type="InterPro" id="IPR036412">
    <property type="entry name" value="HAD-like_sf"/>
</dbReference>
<dbReference type="PANTHER" id="PTHR43520:SF8">
    <property type="entry name" value="P-TYPE CU(+) TRANSPORTER"/>
    <property type="match status" value="1"/>
</dbReference>
<dbReference type="AlphaFoldDB" id="A0A7G1IIX0"/>
<evidence type="ECO:0000256" key="15">
    <source>
        <dbReference type="ARBA" id="ARBA00049289"/>
    </source>
</evidence>
<dbReference type="GO" id="GO:0005507">
    <property type="term" value="F:copper ion binding"/>
    <property type="evidence" value="ECO:0007669"/>
    <property type="project" value="TreeGrafter"/>
</dbReference>
<keyword evidence="14" id="KW-0472">Membrane</keyword>
<keyword evidence="4" id="KW-0813">Transport</keyword>
<evidence type="ECO:0000256" key="9">
    <source>
        <dbReference type="ARBA" id="ARBA00022840"/>
    </source>
</evidence>
<sequence length="105" mass="11364">MADTVKDDAAEVVRQLHAMGLQVAMITGDNARTAAAIANQVGIDRVLAEVLPQDKVTEVRRLQDEGRVVAMVGDGVNDAPRWRRPIWASRSAPAPTWPSRPPTSP</sequence>
<accession>A0A7G1IIX0</accession>
<comment type="similarity">
    <text evidence="2">Belongs to the cation transport ATPase (P-type) (TC 3.A.3) family. Type IB subfamily.</text>
</comment>
<protein>
    <recommendedName>
        <fullName evidence="3">P-type Cu(+) transporter</fullName>
        <ecNumber evidence="3">7.2.2.8</ecNumber>
    </recommendedName>
</protein>
<evidence type="ECO:0000256" key="6">
    <source>
        <dbReference type="ARBA" id="ARBA00022723"/>
    </source>
</evidence>
<dbReference type="InterPro" id="IPR023214">
    <property type="entry name" value="HAD_sf"/>
</dbReference>
<comment type="subcellular location">
    <subcellularLocation>
        <location evidence="1">Endomembrane system</location>
        <topology evidence="1">Multi-pass membrane protein</topology>
    </subcellularLocation>
</comment>
<dbReference type="GO" id="GO:0043682">
    <property type="term" value="F:P-type divalent copper transporter activity"/>
    <property type="evidence" value="ECO:0007669"/>
    <property type="project" value="TreeGrafter"/>
</dbReference>
<dbReference type="EMBL" id="AP023343">
    <property type="protein sequence ID" value="BCI90780.1"/>
    <property type="molecule type" value="Genomic_DNA"/>
</dbReference>
<evidence type="ECO:0000313" key="17">
    <source>
        <dbReference type="EMBL" id="BCI90780.1"/>
    </source>
</evidence>
<dbReference type="GO" id="GO:0005524">
    <property type="term" value="F:ATP binding"/>
    <property type="evidence" value="ECO:0007669"/>
    <property type="project" value="UniProtKB-KW"/>
</dbReference>
<keyword evidence="10" id="KW-1278">Translocase</keyword>
<keyword evidence="8" id="KW-0187">Copper transport</keyword>
<dbReference type="Gene3D" id="3.40.50.1000">
    <property type="entry name" value="HAD superfamily/HAD-like"/>
    <property type="match status" value="1"/>
</dbReference>
<feature type="compositionally biased region" description="Pro residues" evidence="16">
    <location>
        <begin position="95"/>
        <end position="105"/>
    </location>
</feature>
<evidence type="ECO:0000256" key="12">
    <source>
        <dbReference type="ARBA" id="ARBA00023008"/>
    </source>
</evidence>
<evidence type="ECO:0000256" key="4">
    <source>
        <dbReference type="ARBA" id="ARBA00022448"/>
    </source>
</evidence>
<dbReference type="Proteomes" id="UP000516380">
    <property type="component" value="Chromosome"/>
</dbReference>
<dbReference type="InterPro" id="IPR001757">
    <property type="entry name" value="P_typ_ATPase"/>
</dbReference>
<dbReference type="Pfam" id="PF00702">
    <property type="entry name" value="Hydrolase"/>
    <property type="match status" value="1"/>
</dbReference>
<evidence type="ECO:0000256" key="5">
    <source>
        <dbReference type="ARBA" id="ARBA00022692"/>
    </source>
</evidence>
<keyword evidence="6" id="KW-0479">Metal-binding</keyword>
<keyword evidence="7" id="KW-0547">Nucleotide-binding</keyword>
<evidence type="ECO:0000256" key="11">
    <source>
        <dbReference type="ARBA" id="ARBA00022989"/>
    </source>
</evidence>
<dbReference type="GO" id="GO:0055070">
    <property type="term" value="P:copper ion homeostasis"/>
    <property type="evidence" value="ECO:0007669"/>
    <property type="project" value="TreeGrafter"/>
</dbReference>
<keyword evidence="5" id="KW-0812">Transmembrane</keyword>
<dbReference type="NCBIfam" id="TIGR01494">
    <property type="entry name" value="ATPase_P-type"/>
    <property type="match status" value="1"/>
</dbReference>
<reference evidence="17 18" key="1">
    <citation type="submission" date="2020-07" db="EMBL/GenBank/DDBJ databases">
        <title>Mycobacterium kansasii (former subtype) with zoonotic potential isolated from diseased indoor pet cat, Japan.</title>
        <authorList>
            <person name="Fukano H."/>
            <person name="Terazono T."/>
            <person name="Hoshino Y."/>
        </authorList>
    </citation>
    <scope>NUCLEOTIDE SEQUENCE [LARGE SCALE GENOMIC DNA]</scope>
    <source>
        <strain evidence="17 18">Kuro-I</strain>
    </source>
</reference>
<keyword evidence="18" id="KW-1185">Reference proteome</keyword>
<dbReference type="PANTHER" id="PTHR43520">
    <property type="entry name" value="ATP7, ISOFORM B"/>
    <property type="match status" value="1"/>
</dbReference>
<evidence type="ECO:0000256" key="10">
    <source>
        <dbReference type="ARBA" id="ARBA00022967"/>
    </source>
</evidence>
<evidence type="ECO:0000256" key="16">
    <source>
        <dbReference type="SAM" id="MobiDB-lite"/>
    </source>
</evidence>
<keyword evidence="13" id="KW-0406">Ion transport</keyword>
<proteinExistence type="inferred from homology"/>
<organism evidence="17 18">
    <name type="scientific">Mycobacterium kansasii</name>
    <dbReference type="NCBI Taxonomy" id="1768"/>
    <lineage>
        <taxon>Bacteria</taxon>
        <taxon>Bacillati</taxon>
        <taxon>Actinomycetota</taxon>
        <taxon>Actinomycetes</taxon>
        <taxon>Mycobacteriales</taxon>
        <taxon>Mycobacteriaceae</taxon>
        <taxon>Mycobacterium</taxon>
    </lineage>
</organism>
<evidence type="ECO:0000256" key="7">
    <source>
        <dbReference type="ARBA" id="ARBA00022741"/>
    </source>
</evidence>
<dbReference type="GO" id="GO:0012505">
    <property type="term" value="C:endomembrane system"/>
    <property type="evidence" value="ECO:0007669"/>
    <property type="project" value="UniProtKB-SubCell"/>
</dbReference>
<feature type="region of interest" description="Disordered" evidence="16">
    <location>
        <begin position="86"/>
        <end position="105"/>
    </location>
</feature>
<keyword evidence="11" id="KW-1133">Transmembrane helix</keyword>
<evidence type="ECO:0000256" key="14">
    <source>
        <dbReference type="ARBA" id="ARBA00023136"/>
    </source>
</evidence>
<evidence type="ECO:0000256" key="13">
    <source>
        <dbReference type="ARBA" id="ARBA00023065"/>
    </source>
</evidence>
<evidence type="ECO:0000256" key="8">
    <source>
        <dbReference type="ARBA" id="ARBA00022796"/>
    </source>
</evidence>
<dbReference type="EC" id="7.2.2.8" evidence="3"/>
<evidence type="ECO:0000256" key="1">
    <source>
        <dbReference type="ARBA" id="ARBA00004127"/>
    </source>
</evidence>
<evidence type="ECO:0000256" key="3">
    <source>
        <dbReference type="ARBA" id="ARBA00012517"/>
    </source>
</evidence>
<dbReference type="GO" id="GO:0016020">
    <property type="term" value="C:membrane"/>
    <property type="evidence" value="ECO:0007669"/>
    <property type="project" value="InterPro"/>
</dbReference>
<keyword evidence="9" id="KW-0067">ATP-binding</keyword>
<dbReference type="SUPFAM" id="SSF56784">
    <property type="entry name" value="HAD-like"/>
    <property type="match status" value="1"/>
</dbReference>
<dbReference type="FunFam" id="3.40.50.1000:FF:000144">
    <property type="entry name" value="copper-transporting ATPase 1 isoform X2"/>
    <property type="match status" value="1"/>
</dbReference>
<dbReference type="GO" id="GO:0140581">
    <property type="term" value="F:P-type monovalent copper transporter activity"/>
    <property type="evidence" value="ECO:0007669"/>
    <property type="project" value="UniProtKB-EC"/>
</dbReference>
<evidence type="ECO:0000256" key="2">
    <source>
        <dbReference type="ARBA" id="ARBA00006024"/>
    </source>
</evidence>
<keyword evidence="12" id="KW-0186">Copper</keyword>
<dbReference type="GO" id="GO:0016887">
    <property type="term" value="F:ATP hydrolysis activity"/>
    <property type="evidence" value="ECO:0007669"/>
    <property type="project" value="InterPro"/>
</dbReference>
<name>A0A7G1IIX0_MYCKA</name>
<gene>
    <name evidence="17" type="ORF">NIIDMKKI_59860</name>
</gene>